<protein>
    <submittedName>
        <fullName evidence="2">GNAT family N-acetyltransferase</fullName>
    </submittedName>
</protein>
<dbReference type="PANTHER" id="PTHR39173:SF1">
    <property type="entry name" value="ACETYLTRANSFERASE"/>
    <property type="match status" value="1"/>
</dbReference>
<organism evidence="2 3">
    <name type="scientific">Candidatus Enterococcus murrayae</name>
    <dbReference type="NCBI Taxonomy" id="2815321"/>
    <lineage>
        <taxon>Bacteria</taxon>
        <taxon>Bacillati</taxon>
        <taxon>Bacillota</taxon>
        <taxon>Bacilli</taxon>
        <taxon>Lactobacillales</taxon>
        <taxon>Enterococcaceae</taxon>
        <taxon>Enterococcus</taxon>
    </lineage>
</organism>
<keyword evidence="3" id="KW-1185">Reference proteome</keyword>
<dbReference type="Proteomes" id="UP000664495">
    <property type="component" value="Unassembled WGS sequence"/>
</dbReference>
<evidence type="ECO:0000313" key="3">
    <source>
        <dbReference type="Proteomes" id="UP000664495"/>
    </source>
</evidence>
<proteinExistence type="predicted"/>
<sequence length="176" mass="19888">MEEIKLIRPQKLHEAAVLDYKEEYFSNGENDLHGSSLLTEMTSYDDWLAHLAKQADSATVSSDWVAATTFLAVRQRDQKIIGMIDIRHYLNDFLREFGGHVGFSVRPTERKKGYATAILRLGLDYCKTLGLERVMLGCYKENSASASTIIKNGGILTKELSHEAGKKVQLYWIDLS</sequence>
<evidence type="ECO:0000259" key="1">
    <source>
        <dbReference type="PROSITE" id="PS51186"/>
    </source>
</evidence>
<dbReference type="InterPro" id="IPR016181">
    <property type="entry name" value="Acyl_CoA_acyltransferase"/>
</dbReference>
<accession>A0ABS3HHP8</accession>
<evidence type="ECO:0000313" key="2">
    <source>
        <dbReference type="EMBL" id="MBO0452959.1"/>
    </source>
</evidence>
<reference evidence="2 3" key="1">
    <citation type="submission" date="2021-03" db="EMBL/GenBank/DDBJ databases">
        <title>Enterococcal diversity collection.</title>
        <authorList>
            <person name="Gilmore M.S."/>
            <person name="Schwartzman J."/>
            <person name="Van Tyne D."/>
            <person name="Martin M."/>
            <person name="Earl A.M."/>
            <person name="Manson A.L."/>
            <person name="Straub T."/>
            <person name="Salamzade R."/>
            <person name="Saavedra J."/>
            <person name="Lebreton F."/>
            <person name="Prichula J."/>
            <person name="Schaufler K."/>
            <person name="Gaca A."/>
            <person name="Sgardioli B."/>
            <person name="Wagenaar J."/>
            <person name="Strong T."/>
        </authorList>
    </citation>
    <scope>NUCLEOTIDE SEQUENCE [LARGE SCALE GENOMIC DNA]</scope>
    <source>
        <strain evidence="2 3">MJM16</strain>
    </source>
</reference>
<feature type="domain" description="N-acetyltransferase" evidence="1">
    <location>
        <begin position="2"/>
        <end position="176"/>
    </location>
</feature>
<dbReference type="EMBL" id="JAFLVR010000027">
    <property type="protein sequence ID" value="MBO0452959.1"/>
    <property type="molecule type" value="Genomic_DNA"/>
</dbReference>
<comment type="caution">
    <text evidence="2">The sequence shown here is derived from an EMBL/GenBank/DDBJ whole genome shotgun (WGS) entry which is preliminary data.</text>
</comment>
<dbReference type="InterPro" id="IPR000182">
    <property type="entry name" value="GNAT_dom"/>
</dbReference>
<dbReference type="Pfam" id="PF13302">
    <property type="entry name" value="Acetyltransf_3"/>
    <property type="match status" value="1"/>
</dbReference>
<dbReference type="Gene3D" id="3.40.630.30">
    <property type="match status" value="1"/>
</dbReference>
<gene>
    <name evidence="2" type="ORF">JZO85_11795</name>
</gene>
<dbReference type="PANTHER" id="PTHR39173">
    <property type="entry name" value="ACETYLTRANSFERASE"/>
    <property type="match status" value="1"/>
</dbReference>
<dbReference type="RefSeq" id="WP_207108733.1">
    <property type="nucleotide sequence ID" value="NZ_JAFLVR010000027.1"/>
</dbReference>
<dbReference type="PROSITE" id="PS51186">
    <property type="entry name" value="GNAT"/>
    <property type="match status" value="1"/>
</dbReference>
<dbReference type="SUPFAM" id="SSF55729">
    <property type="entry name" value="Acyl-CoA N-acyltransferases (Nat)"/>
    <property type="match status" value="1"/>
</dbReference>
<name>A0ABS3HHP8_9ENTE</name>
<dbReference type="CDD" id="cd04301">
    <property type="entry name" value="NAT_SF"/>
    <property type="match status" value="1"/>
</dbReference>